<evidence type="ECO:0000256" key="1">
    <source>
        <dbReference type="SAM" id="Phobius"/>
    </source>
</evidence>
<evidence type="ECO:0000313" key="3">
    <source>
        <dbReference type="Proteomes" id="UP000597617"/>
    </source>
</evidence>
<feature type="transmembrane region" description="Helical" evidence="1">
    <location>
        <begin position="70"/>
        <end position="90"/>
    </location>
</feature>
<name>A0ABS0IBR5_9BACT</name>
<feature type="transmembrane region" description="Helical" evidence="1">
    <location>
        <begin position="128"/>
        <end position="149"/>
    </location>
</feature>
<keyword evidence="1" id="KW-0812">Transmembrane</keyword>
<keyword evidence="1" id="KW-0472">Membrane</keyword>
<sequence length="197" mass="21585">MIIPSVLQLQTNWWLLALRGLVATTFGLLTFLNPRLTLLVLVVLFGGFCIVNGILAMVVAFRRGRGRPRWWWLVLEGSFSVLVGMFTLVWPRMTLMGLLFAVAVWAIVTGGLQIGTAIRLRKEITGEWILLLSGLLSILFGGVVLAWPGVGALAIAWWMGAYIFFVGILMSVLAFRLRRHPVRSTDASSSSVASAAG</sequence>
<dbReference type="PANTHER" id="PTHR34989:SF1">
    <property type="entry name" value="PROTEIN HDED"/>
    <property type="match status" value="1"/>
</dbReference>
<keyword evidence="1" id="KW-1133">Transmembrane helix</keyword>
<feature type="transmembrane region" description="Helical" evidence="1">
    <location>
        <begin position="155"/>
        <end position="175"/>
    </location>
</feature>
<gene>
    <name evidence="2" type="ORF">I2I05_00160</name>
</gene>
<dbReference type="PANTHER" id="PTHR34989">
    <property type="entry name" value="PROTEIN HDED"/>
    <property type="match status" value="1"/>
</dbReference>
<feature type="transmembrane region" description="Helical" evidence="1">
    <location>
        <begin position="12"/>
        <end position="32"/>
    </location>
</feature>
<dbReference type="RefSeq" id="WP_196280200.1">
    <property type="nucleotide sequence ID" value="NZ_JADQDQ010000001.1"/>
</dbReference>
<proteinExistence type="predicted"/>
<dbReference type="InterPro" id="IPR052712">
    <property type="entry name" value="Acid_resist_chaperone_HdeD"/>
</dbReference>
<feature type="transmembrane region" description="Helical" evidence="1">
    <location>
        <begin position="38"/>
        <end position="61"/>
    </location>
</feature>
<reference evidence="2 3" key="1">
    <citation type="submission" date="2020-11" db="EMBL/GenBank/DDBJ databases">
        <authorList>
            <person name="Kim M.K."/>
        </authorList>
    </citation>
    <scope>NUCLEOTIDE SEQUENCE [LARGE SCALE GENOMIC DNA]</scope>
    <source>
        <strain evidence="2 3">BT683</strain>
    </source>
</reference>
<evidence type="ECO:0000313" key="2">
    <source>
        <dbReference type="EMBL" id="MBF9235796.1"/>
    </source>
</evidence>
<comment type="caution">
    <text evidence="2">The sequence shown here is derived from an EMBL/GenBank/DDBJ whole genome shotgun (WGS) entry which is preliminary data.</text>
</comment>
<accession>A0ABS0IBR5</accession>
<organism evidence="2 3">
    <name type="scientific">Hymenobacter jeongseonensis</name>
    <dbReference type="NCBI Taxonomy" id="2791027"/>
    <lineage>
        <taxon>Bacteria</taxon>
        <taxon>Pseudomonadati</taxon>
        <taxon>Bacteroidota</taxon>
        <taxon>Cytophagia</taxon>
        <taxon>Cytophagales</taxon>
        <taxon>Hymenobacteraceae</taxon>
        <taxon>Hymenobacter</taxon>
    </lineage>
</organism>
<feature type="transmembrane region" description="Helical" evidence="1">
    <location>
        <begin position="96"/>
        <end position="116"/>
    </location>
</feature>
<dbReference type="Proteomes" id="UP000597617">
    <property type="component" value="Unassembled WGS sequence"/>
</dbReference>
<dbReference type="EMBL" id="JADQDQ010000001">
    <property type="protein sequence ID" value="MBF9235796.1"/>
    <property type="molecule type" value="Genomic_DNA"/>
</dbReference>
<protein>
    <submittedName>
        <fullName evidence="2">DUF308 domain-containing protein</fullName>
    </submittedName>
</protein>
<dbReference type="InterPro" id="IPR005325">
    <property type="entry name" value="DUF308_memb"/>
</dbReference>
<dbReference type="Pfam" id="PF03729">
    <property type="entry name" value="DUF308"/>
    <property type="match status" value="2"/>
</dbReference>
<keyword evidence="3" id="KW-1185">Reference proteome</keyword>